<comment type="caution">
    <text evidence="1">The sequence shown here is derived from an EMBL/GenBank/DDBJ whole genome shotgun (WGS) entry which is preliminary data.</text>
</comment>
<reference evidence="1" key="1">
    <citation type="journal article" date="2023" name="G3 (Bethesda)">
        <title>A reference genome for the long-term kleptoplast-retaining sea slug Elysia crispata morphotype clarki.</title>
        <authorList>
            <person name="Eastman K.E."/>
            <person name="Pendleton A.L."/>
            <person name="Shaikh M.A."/>
            <person name="Suttiyut T."/>
            <person name="Ogas R."/>
            <person name="Tomko P."/>
            <person name="Gavelis G."/>
            <person name="Widhalm J.R."/>
            <person name="Wisecaver J.H."/>
        </authorList>
    </citation>
    <scope>NUCLEOTIDE SEQUENCE</scope>
    <source>
        <strain evidence="1">ECLA1</strain>
    </source>
</reference>
<accession>A0AAE1DVM6</accession>
<gene>
    <name evidence="1" type="ORF">RRG08_032179</name>
</gene>
<dbReference type="AlphaFoldDB" id="A0AAE1DVM6"/>
<evidence type="ECO:0000313" key="2">
    <source>
        <dbReference type="Proteomes" id="UP001283361"/>
    </source>
</evidence>
<sequence>MIERDEESLWRSATGGLSGCRTPPSFGWRQAVYRTLSFHIHQADLPTGVKKLKTRGSSCPGSLECCVGPQLVVSACGEICLFTCTPLFDHVGQAVTAPESNCYSTWSQTVAARGVKLLQHLKSNCYSTWSQTVTALGVKLLQHLESNGSALEVKLLQHLESNCYST</sequence>
<proteinExistence type="predicted"/>
<keyword evidence="2" id="KW-1185">Reference proteome</keyword>
<dbReference type="EMBL" id="JAWDGP010002216">
    <property type="protein sequence ID" value="KAK3784726.1"/>
    <property type="molecule type" value="Genomic_DNA"/>
</dbReference>
<name>A0AAE1DVM6_9GAST</name>
<dbReference type="Proteomes" id="UP001283361">
    <property type="component" value="Unassembled WGS sequence"/>
</dbReference>
<protein>
    <submittedName>
        <fullName evidence="1">Uncharacterized protein</fullName>
    </submittedName>
</protein>
<evidence type="ECO:0000313" key="1">
    <source>
        <dbReference type="EMBL" id="KAK3784726.1"/>
    </source>
</evidence>
<organism evidence="1 2">
    <name type="scientific">Elysia crispata</name>
    <name type="common">lettuce slug</name>
    <dbReference type="NCBI Taxonomy" id="231223"/>
    <lineage>
        <taxon>Eukaryota</taxon>
        <taxon>Metazoa</taxon>
        <taxon>Spiralia</taxon>
        <taxon>Lophotrochozoa</taxon>
        <taxon>Mollusca</taxon>
        <taxon>Gastropoda</taxon>
        <taxon>Heterobranchia</taxon>
        <taxon>Euthyneura</taxon>
        <taxon>Panpulmonata</taxon>
        <taxon>Sacoglossa</taxon>
        <taxon>Placobranchoidea</taxon>
        <taxon>Plakobranchidae</taxon>
        <taxon>Elysia</taxon>
    </lineage>
</organism>